<dbReference type="Gene3D" id="3.30.1180.10">
    <property type="match status" value="1"/>
</dbReference>
<gene>
    <name evidence="3" type="ORF">DSCW_38110</name>
</gene>
<organism evidence="3 4">
    <name type="scientific">Desulfosarcina widdelii</name>
    <dbReference type="NCBI Taxonomy" id="947919"/>
    <lineage>
        <taxon>Bacteria</taxon>
        <taxon>Pseudomonadati</taxon>
        <taxon>Thermodesulfobacteriota</taxon>
        <taxon>Desulfobacteria</taxon>
        <taxon>Desulfobacterales</taxon>
        <taxon>Desulfosarcinaceae</taxon>
        <taxon>Desulfosarcina</taxon>
    </lineage>
</organism>
<keyword evidence="1" id="KW-0446">Lipid-binding</keyword>
<dbReference type="InterPro" id="IPR043168">
    <property type="entry name" value="DegV_C"/>
</dbReference>
<dbReference type="GO" id="GO:0006071">
    <property type="term" value="P:glycerol metabolic process"/>
    <property type="evidence" value="ECO:0007669"/>
    <property type="project" value="InterPro"/>
</dbReference>
<proteinExistence type="predicted"/>
<dbReference type="GO" id="GO:0008289">
    <property type="term" value="F:lipid binding"/>
    <property type="evidence" value="ECO:0007669"/>
    <property type="project" value="UniProtKB-KW"/>
</dbReference>
<sequence length="573" mass="61970">MDRIISRSLVAGCERVAAWADLLDAINVFPVADGDTGRNLKISLAPLIGSNGAPDRLPQMLIESATGNSGNIAAAFFSRFLEHAEPGGLGACFSAGRKAAWQSLADPKPGTMLTIFDTLAQISERWPADIAGGHADSAIEKLDAAVRATTELLPELNRAGVVDAGALGMFIFFEGFFHRLAGERMPMPPVTERFGGLLTVSEAVAGGQFSGYCVNTTLRSRQVFRWPSADEGLGESVVAVADGDRLRVHLHTRDHREAREKLERLGEIVDWQVDAMIDEPAMPRAAAGSQTVHIMTDAAGSLTREEARQLGVTLLDSHLVVGSRSVPETLLDPRELYAAMADGLPVSTAQASVFQKRQSYESVLGQYGRAIYLSVGSVYTGNYLTACQWREENGHGDRFAVIDTGAASGRLGLIVRQVARAAQLGQAYEDLVTLAHRVGENCDELVFLDQLKFLAAGGRISKSKGFFGDLIGIKPVIRPTAEGAAKAGTVRKASEQMPFAVEYLKQRYSSNARLTILLQFSDNEQRVCERIRPEIERQFPEARIEVTRLSLTSGAHMGPGTWAVAFCPQMTVV</sequence>
<protein>
    <submittedName>
        <fullName evidence="3">Dihydroxyacetone kinase</fullName>
    </submittedName>
</protein>
<dbReference type="RefSeq" id="WP_155305222.1">
    <property type="nucleotide sequence ID" value="NZ_AP021875.1"/>
</dbReference>
<evidence type="ECO:0000259" key="2">
    <source>
        <dbReference type="PROSITE" id="PS51480"/>
    </source>
</evidence>
<dbReference type="AlphaFoldDB" id="A0A5K7ZD62"/>
<dbReference type="InterPro" id="IPR003797">
    <property type="entry name" value="DegV"/>
</dbReference>
<evidence type="ECO:0000256" key="1">
    <source>
        <dbReference type="ARBA" id="ARBA00023121"/>
    </source>
</evidence>
<feature type="domain" description="DhaL" evidence="2">
    <location>
        <begin position="3"/>
        <end position="178"/>
    </location>
</feature>
<dbReference type="Gene3D" id="1.25.40.340">
    <property type="match status" value="1"/>
</dbReference>
<keyword evidence="4" id="KW-1185">Reference proteome</keyword>
<dbReference type="Proteomes" id="UP000427769">
    <property type="component" value="Chromosome"/>
</dbReference>
<dbReference type="PANTHER" id="PTHR33434:SF2">
    <property type="entry name" value="FATTY ACID-BINDING PROTEIN TM_1468"/>
    <property type="match status" value="1"/>
</dbReference>
<dbReference type="EMBL" id="AP021875">
    <property type="protein sequence ID" value="BBO76394.1"/>
    <property type="molecule type" value="Genomic_DNA"/>
</dbReference>
<name>A0A5K7ZD62_9BACT</name>
<dbReference type="GO" id="GO:0004371">
    <property type="term" value="F:glycerone kinase activity"/>
    <property type="evidence" value="ECO:0007669"/>
    <property type="project" value="InterPro"/>
</dbReference>
<dbReference type="NCBIfam" id="TIGR00762">
    <property type="entry name" value="DegV"/>
    <property type="match status" value="1"/>
</dbReference>
<dbReference type="Pfam" id="PF02645">
    <property type="entry name" value="DegV"/>
    <property type="match status" value="1"/>
</dbReference>
<evidence type="ECO:0000313" key="4">
    <source>
        <dbReference type="Proteomes" id="UP000427769"/>
    </source>
</evidence>
<evidence type="ECO:0000313" key="3">
    <source>
        <dbReference type="EMBL" id="BBO76394.1"/>
    </source>
</evidence>
<dbReference type="KEGG" id="dwd:DSCW_38110"/>
<dbReference type="Gene3D" id="3.40.50.10170">
    <property type="match status" value="1"/>
</dbReference>
<keyword evidence="3" id="KW-0418">Kinase</keyword>
<dbReference type="Pfam" id="PF02734">
    <property type="entry name" value="Dak2"/>
    <property type="match status" value="1"/>
</dbReference>
<accession>A0A5K7ZD62</accession>
<reference evidence="3 4" key="1">
    <citation type="submission" date="2019-11" db="EMBL/GenBank/DDBJ databases">
        <title>Comparative genomics of hydrocarbon-degrading Desulfosarcina strains.</title>
        <authorList>
            <person name="Watanabe M."/>
            <person name="Kojima H."/>
            <person name="Fukui M."/>
        </authorList>
    </citation>
    <scope>NUCLEOTIDE SEQUENCE [LARGE SCALE GENOMIC DNA]</scope>
    <source>
        <strain evidence="3 4">PP31</strain>
    </source>
</reference>
<dbReference type="Pfam" id="PF21645">
    <property type="entry name" value="FakA-like_M"/>
    <property type="match status" value="1"/>
</dbReference>
<dbReference type="InterPro" id="IPR048394">
    <property type="entry name" value="FakA-like_M"/>
</dbReference>
<dbReference type="SMART" id="SM01120">
    <property type="entry name" value="Dak2"/>
    <property type="match status" value="1"/>
</dbReference>
<dbReference type="PROSITE" id="PS51480">
    <property type="entry name" value="DHAL"/>
    <property type="match status" value="1"/>
</dbReference>
<dbReference type="SUPFAM" id="SSF101473">
    <property type="entry name" value="DhaL-like"/>
    <property type="match status" value="1"/>
</dbReference>
<dbReference type="PROSITE" id="PS51482">
    <property type="entry name" value="DEGV"/>
    <property type="match status" value="1"/>
</dbReference>
<dbReference type="OrthoDB" id="9760324at2"/>
<dbReference type="PANTHER" id="PTHR33434">
    <property type="entry name" value="DEGV DOMAIN-CONTAINING PROTEIN DR_1986-RELATED"/>
    <property type="match status" value="1"/>
</dbReference>
<dbReference type="InterPro" id="IPR036117">
    <property type="entry name" value="DhaL_dom_sf"/>
</dbReference>
<dbReference type="InterPro" id="IPR050270">
    <property type="entry name" value="DegV_domain_contain"/>
</dbReference>
<dbReference type="InterPro" id="IPR004007">
    <property type="entry name" value="DhaL_dom"/>
</dbReference>
<keyword evidence="3" id="KW-0808">Transferase</keyword>
<dbReference type="SUPFAM" id="SSF82549">
    <property type="entry name" value="DAK1/DegV-like"/>
    <property type="match status" value="1"/>
</dbReference>